<accession>A0A1I1M7J6</accession>
<organism evidence="7 8">
    <name type="scientific">Tropicimonas isoalkanivorans</name>
    <dbReference type="NCBI Taxonomy" id="441112"/>
    <lineage>
        <taxon>Bacteria</taxon>
        <taxon>Pseudomonadati</taxon>
        <taxon>Pseudomonadota</taxon>
        <taxon>Alphaproteobacteria</taxon>
        <taxon>Rhodobacterales</taxon>
        <taxon>Roseobacteraceae</taxon>
        <taxon>Tropicimonas</taxon>
    </lineage>
</organism>
<dbReference type="STRING" id="441112.SAMN04488094_109178"/>
<dbReference type="InterPro" id="IPR027417">
    <property type="entry name" value="P-loop_NTPase"/>
</dbReference>
<reference evidence="7 8" key="1">
    <citation type="submission" date="2016-10" db="EMBL/GenBank/DDBJ databases">
        <authorList>
            <person name="de Groot N.N."/>
        </authorList>
    </citation>
    <scope>NUCLEOTIDE SEQUENCE [LARGE SCALE GENOMIC DNA]</scope>
    <source>
        <strain evidence="7 8">DSM 19548</strain>
    </source>
</reference>
<keyword evidence="8" id="KW-1185">Reference proteome</keyword>
<comment type="similarity">
    <text evidence="1 5">Belongs to the CoaE family.</text>
</comment>
<evidence type="ECO:0000313" key="8">
    <source>
        <dbReference type="Proteomes" id="UP000198728"/>
    </source>
</evidence>
<sequence>MTRPFLIGLTGSIGMGKSTTAAMFADEGLPVWDADAAVHRLYAPGGDAVEPIRALRPEAIVDGSVSRGALNVWITADESALSRIEAVVHPLVAADRKRFMETVEAPLAVLDVPLLFETGADATMDLTVVVSAPYAEQRRRVLDRPGMTAEKLHRLMGKQMPDAEKRRRADVVIDTSTLQGARAQVKALVKELRETCAKS</sequence>
<name>A0A1I1M7J6_9RHOB</name>
<comment type="subcellular location">
    <subcellularLocation>
        <location evidence="5">Cytoplasm</location>
    </subcellularLocation>
</comment>
<dbReference type="HAMAP" id="MF_00376">
    <property type="entry name" value="Dephospho_CoA_kinase"/>
    <property type="match status" value="1"/>
</dbReference>
<dbReference type="UniPathway" id="UPA00241">
    <property type="reaction ID" value="UER00356"/>
</dbReference>
<dbReference type="AlphaFoldDB" id="A0A1I1M7J6"/>
<keyword evidence="5" id="KW-0808">Transferase</keyword>
<gene>
    <name evidence="5" type="primary">coaE</name>
    <name evidence="7" type="ORF">SAMN04488094_109178</name>
</gene>
<dbReference type="RefSeq" id="WP_093361549.1">
    <property type="nucleotide sequence ID" value="NZ_FOLG01000009.1"/>
</dbReference>
<keyword evidence="2 5" id="KW-0547">Nucleotide-binding</keyword>
<dbReference type="GO" id="GO:0015937">
    <property type="term" value="P:coenzyme A biosynthetic process"/>
    <property type="evidence" value="ECO:0007669"/>
    <property type="project" value="UniProtKB-UniRule"/>
</dbReference>
<dbReference type="EC" id="2.7.1.24" evidence="5 6"/>
<keyword evidence="4 5" id="KW-0173">Coenzyme A biosynthesis</keyword>
<protein>
    <recommendedName>
        <fullName evidence="5 6">Dephospho-CoA kinase</fullName>
        <ecNumber evidence="5 6">2.7.1.24</ecNumber>
    </recommendedName>
    <alternativeName>
        <fullName evidence="5">Dephosphocoenzyme A kinase</fullName>
    </alternativeName>
</protein>
<evidence type="ECO:0000256" key="6">
    <source>
        <dbReference type="NCBIfam" id="TIGR00152"/>
    </source>
</evidence>
<dbReference type="GO" id="GO:0004140">
    <property type="term" value="F:dephospho-CoA kinase activity"/>
    <property type="evidence" value="ECO:0007669"/>
    <property type="project" value="UniProtKB-UniRule"/>
</dbReference>
<dbReference type="SUPFAM" id="SSF52540">
    <property type="entry name" value="P-loop containing nucleoside triphosphate hydrolases"/>
    <property type="match status" value="1"/>
</dbReference>
<dbReference type="CDD" id="cd02022">
    <property type="entry name" value="DPCK"/>
    <property type="match status" value="1"/>
</dbReference>
<evidence type="ECO:0000256" key="1">
    <source>
        <dbReference type="ARBA" id="ARBA00009018"/>
    </source>
</evidence>
<proteinExistence type="inferred from homology"/>
<dbReference type="Gene3D" id="3.40.50.300">
    <property type="entry name" value="P-loop containing nucleotide triphosphate hydrolases"/>
    <property type="match status" value="1"/>
</dbReference>
<dbReference type="PANTHER" id="PTHR10695">
    <property type="entry name" value="DEPHOSPHO-COA KINASE-RELATED"/>
    <property type="match status" value="1"/>
</dbReference>
<comment type="pathway">
    <text evidence="5">Cofactor biosynthesis; coenzyme A biosynthesis; CoA from (R)-pantothenate: step 5/5.</text>
</comment>
<dbReference type="Pfam" id="PF01121">
    <property type="entry name" value="CoaE"/>
    <property type="match status" value="1"/>
</dbReference>
<evidence type="ECO:0000256" key="2">
    <source>
        <dbReference type="ARBA" id="ARBA00022741"/>
    </source>
</evidence>
<comment type="function">
    <text evidence="5">Catalyzes the phosphorylation of the 3'-hydroxyl group of dephosphocoenzyme A to form coenzyme A.</text>
</comment>
<comment type="catalytic activity">
    <reaction evidence="5">
        <text>3'-dephospho-CoA + ATP = ADP + CoA + H(+)</text>
        <dbReference type="Rhea" id="RHEA:18245"/>
        <dbReference type="ChEBI" id="CHEBI:15378"/>
        <dbReference type="ChEBI" id="CHEBI:30616"/>
        <dbReference type="ChEBI" id="CHEBI:57287"/>
        <dbReference type="ChEBI" id="CHEBI:57328"/>
        <dbReference type="ChEBI" id="CHEBI:456216"/>
        <dbReference type="EC" id="2.7.1.24"/>
    </reaction>
</comment>
<feature type="binding site" evidence="5">
    <location>
        <begin position="14"/>
        <end position="19"/>
    </location>
    <ligand>
        <name>ATP</name>
        <dbReference type="ChEBI" id="CHEBI:30616"/>
    </ligand>
</feature>
<dbReference type="PANTHER" id="PTHR10695:SF46">
    <property type="entry name" value="BIFUNCTIONAL COENZYME A SYNTHASE-RELATED"/>
    <property type="match status" value="1"/>
</dbReference>
<evidence type="ECO:0000313" key="7">
    <source>
        <dbReference type="EMBL" id="SFC81016.1"/>
    </source>
</evidence>
<evidence type="ECO:0000256" key="3">
    <source>
        <dbReference type="ARBA" id="ARBA00022840"/>
    </source>
</evidence>
<dbReference type="GO" id="GO:0005737">
    <property type="term" value="C:cytoplasm"/>
    <property type="evidence" value="ECO:0007669"/>
    <property type="project" value="UniProtKB-SubCell"/>
</dbReference>
<dbReference type="PROSITE" id="PS51219">
    <property type="entry name" value="DPCK"/>
    <property type="match status" value="1"/>
</dbReference>
<keyword evidence="3 5" id="KW-0067">ATP-binding</keyword>
<dbReference type="GO" id="GO:0005524">
    <property type="term" value="F:ATP binding"/>
    <property type="evidence" value="ECO:0007669"/>
    <property type="project" value="UniProtKB-UniRule"/>
</dbReference>
<dbReference type="EMBL" id="FOLG01000009">
    <property type="protein sequence ID" value="SFC81016.1"/>
    <property type="molecule type" value="Genomic_DNA"/>
</dbReference>
<dbReference type="NCBIfam" id="TIGR00152">
    <property type="entry name" value="dephospho-CoA kinase"/>
    <property type="match status" value="1"/>
</dbReference>
<evidence type="ECO:0000256" key="5">
    <source>
        <dbReference type="HAMAP-Rule" id="MF_00376"/>
    </source>
</evidence>
<dbReference type="InterPro" id="IPR001977">
    <property type="entry name" value="Depp_CoAkinase"/>
</dbReference>
<evidence type="ECO:0000256" key="4">
    <source>
        <dbReference type="ARBA" id="ARBA00022993"/>
    </source>
</evidence>
<keyword evidence="5" id="KW-0963">Cytoplasm</keyword>
<dbReference type="OrthoDB" id="9812943at2"/>
<dbReference type="Proteomes" id="UP000198728">
    <property type="component" value="Unassembled WGS sequence"/>
</dbReference>
<keyword evidence="5 7" id="KW-0418">Kinase</keyword>